<keyword evidence="4" id="KW-0479">Metal-binding</keyword>
<feature type="binding site" evidence="4">
    <location>
        <position position="176"/>
    </location>
    <ligand>
        <name>Zn(2+)</name>
        <dbReference type="ChEBI" id="CHEBI:29105"/>
    </ligand>
</feature>
<organism evidence="6 7">
    <name type="scientific">Micrococcoides hystricis</name>
    <dbReference type="NCBI Taxonomy" id="1572761"/>
    <lineage>
        <taxon>Bacteria</taxon>
        <taxon>Bacillati</taxon>
        <taxon>Actinomycetota</taxon>
        <taxon>Actinomycetes</taxon>
        <taxon>Micrococcales</taxon>
        <taxon>Micrococcaceae</taxon>
        <taxon>Micrococcoides</taxon>
    </lineage>
</organism>
<dbReference type="Pfam" id="PF02146">
    <property type="entry name" value="SIR2"/>
    <property type="match status" value="1"/>
</dbReference>
<dbReference type="SUPFAM" id="SSF52467">
    <property type="entry name" value="DHS-like NAD/FAD-binding domain"/>
    <property type="match status" value="1"/>
</dbReference>
<feature type="active site" description="Proton acceptor" evidence="4">
    <location>
        <position position="134"/>
    </location>
</feature>
<dbReference type="PANTHER" id="PTHR11085:SF4">
    <property type="entry name" value="NAD-DEPENDENT PROTEIN DEACYLASE"/>
    <property type="match status" value="1"/>
</dbReference>
<evidence type="ECO:0000313" key="7">
    <source>
        <dbReference type="Proteomes" id="UP001589862"/>
    </source>
</evidence>
<dbReference type="InterPro" id="IPR050134">
    <property type="entry name" value="NAD-dep_sirtuin_deacylases"/>
</dbReference>
<gene>
    <name evidence="6" type="ORF">ACFFFR_03840</name>
</gene>
<proteinExistence type="predicted"/>
<evidence type="ECO:0000313" key="6">
    <source>
        <dbReference type="EMBL" id="MFC0581523.1"/>
    </source>
</evidence>
<sequence>MAENVFASVEQASAAGGLKSEGLTSWVRAAEKVVVLSGAGMSAESGVPTFRDAHTGFWQHYDVEQLATADAWWANPRLVYSWYLWRARMVRSVSPNAGHQALARWARKIQLFISTQNVDDLHERAGSEQVSHLHGSLYAFRCDDCAAPATLPDSVFESVAPTGSDEDLVMVDPPSCADCARGTVRPDIVFFGEFLGSS</sequence>
<feature type="binding site" evidence="4">
    <location>
        <position position="142"/>
    </location>
    <ligand>
        <name>Zn(2+)</name>
        <dbReference type="ChEBI" id="CHEBI:29105"/>
    </ligand>
</feature>
<dbReference type="Proteomes" id="UP001589862">
    <property type="component" value="Unassembled WGS sequence"/>
</dbReference>
<evidence type="ECO:0000259" key="5">
    <source>
        <dbReference type="PROSITE" id="PS50305"/>
    </source>
</evidence>
<dbReference type="Gene3D" id="3.40.50.1220">
    <property type="entry name" value="TPP-binding domain"/>
    <property type="match status" value="1"/>
</dbReference>
<dbReference type="InterPro" id="IPR029035">
    <property type="entry name" value="DHS-like_NAD/FAD-binding_dom"/>
</dbReference>
<keyword evidence="2" id="KW-0808">Transferase</keyword>
<name>A0ABV6P9K1_9MICC</name>
<dbReference type="EMBL" id="JBHLUB010000004">
    <property type="protein sequence ID" value="MFC0581523.1"/>
    <property type="molecule type" value="Genomic_DNA"/>
</dbReference>
<protein>
    <recommendedName>
        <fullName evidence="1">protein acetyllysine N-acetyltransferase</fullName>
        <ecNumber evidence="1">2.3.1.286</ecNumber>
    </recommendedName>
</protein>
<dbReference type="PROSITE" id="PS50305">
    <property type="entry name" value="SIRTUIN"/>
    <property type="match status" value="1"/>
</dbReference>
<evidence type="ECO:0000256" key="1">
    <source>
        <dbReference type="ARBA" id="ARBA00012928"/>
    </source>
</evidence>
<dbReference type="InterPro" id="IPR003000">
    <property type="entry name" value="Sirtuin"/>
</dbReference>
<dbReference type="PANTHER" id="PTHR11085">
    <property type="entry name" value="NAD-DEPENDENT PROTEIN DEACYLASE SIRTUIN-5, MITOCHONDRIAL-RELATED"/>
    <property type="match status" value="1"/>
</dbReference>
<evidence type="ECO:0000256" key="4">
    <source>
        <dbReference type="PROSITE-ProRule" id="PRU00236"/>
    </source>
</evidence>
<dbReference type="RefSeq" id="WP_377458206.1">
    <property type="nucleotide sequence ID" value="NZ_JBHLUB010000004.1"/>
</dbReference>
<evidence type="ECO:0000256" key="3">
    <source>
        <dbReference type="ARBA" id="ARBA00023027"/>
    </source>
</evidence>
<comment type="caution">
    <text evidence="6">The sequence shown here is derived from an EMBL/GenBank/DDBJ whole genome shotgun (WGS) entry which is preliminary data.</text>
</comment>
<feature type="binding site" evidence="4">
    <location>
        <position position="145"/>
    </location>
    <ligand>
        <name>Zn(2+)</name>
        <dbReference type="ChEBI" id="CHEBI:29105"/>
    </ligand>
</feature>
<keyword evidence="7" id="KW-1185">Reference proteome</keyword>
<evidence type="ECO:0000256" key="2">
    <source>
        <dbReference type="ARBA" id="ARBA00022679"/>
    </source>
</evidence>
<reference evidence="6 7" key="1">
    <citation type="submission" date="2024-09" db="EMBL/GenBank/DDBJ databases">
        <authorList>
            <person name="Sun Q."/>
            <person name="Mori K."/>
        </authorList>
    </citation>
    <scope>NUCLEOTIDE SEQUENCE [LARGE SCALE GENOMIC DNA]</scope>
    <source>
        <strain evidence="6 7">NCAIM B.02604</strain>
    </source>
</reference>
<keyword evidence="4" id="KW-0862">Zinc</keyword>
<feature type="binding site" evidence="4">
    <location>
        <position position="179"/>
    </location>
    <ligand>
        <name>Zn(2+)</name>
        <dbReference type="ChEBI" id="CHEBI:29105"/>
    </ligand>
</feature>
<feature type="domain" description="Deacetylase sirtuin-type" evidence="5">
    <location>
        <begin position="13"/>
        <end position="198"/>
    </location>
</feature>
<dbReference type="EC" id="2.3.1.286" evidence="1"/>
<accession>A0ABV6P9K1</accession>
<keyword evidence="3" id="KW-0520">NAD</keyword>
<dbReference type="InterPro" id="IPR026590">
    <property type="entry name" value="Ssirtuin_cat_dom"/>
</dbReference>